<reference evidence="10 11" key="1">
    <citation type="submission" date="2024-09" db="EMBL/GenBank/DDBJ databases">
        <title>T2T genomes of carrot and Alternaria dauci and their utility for understanding host-pathogen interaction during carrot leaf blight disease.</title>
        <authorList>
            <person name="Liu W."/>
            <person name="Xu S."/>
            <person name="Ou C."/>
            <person name="Liu X."/>
            <person name="Zhuang F."/>
            <person name="Deng X.W."/>
        </authorList>
    </citation>
    <scope>NUCLEOTIDE SEQUENCE [LARGE SCALE GENOMIC DNA]</scope>
    <source>
        <strain evidence="10 11">A2016</strain>
    </source>
</reference>
<dbReference type="SUPFAM" id="SSF54631">
    <property type="entry name" value="CBS-domain pair"/>
    <property type="match status" value="2"/>
</dbReference>
<dbReference type="EMBL" id="JBHGVX010000001">
    <property type="protein sequence ID" value="KAL1800359.1"/>
    <property type="molecule type" value="Genomic_DNA"/>
</dbReference>
<dbReference type="CDD" id="cd06409">
    <property type="entry name" value="PB1_MUG70"/>
    <property type="match status" value="1"/>
</dbReference>
<evidence type="ECO:0000256" key="2">
    <source>
        <dbReference type="ARBA" id="ARBA00022737"/>
    </source>
</evidence>
<dbReference type="CDD" id="cd17781">
    <property type="entry name" value="CBS_pair_MUG70_1"/>
    <property type="match status" value="1"/>
</dbReference>
<feature type="region of interest" description="Disordered" evidence="6">
    <location>
        <begin position="558"/>
        <end position="609"/>
    </location>
</feature>
<keyword evidence="7" id="KW-0472">Membrane</keyword>
<feature type="region of interest" description="Disordered" evidence="6">
    <location>
        <begin position="744"/>
        <end position="777"/>
    </location>
</feature>
<feature type="compositionally biased region" description="Basic and acidic residues" evidence="6">
    <location>
        <begin position="580"/>
        <end position="596"/>
    </location>
</feature>
<keyword evidence="4" id="KW-0687">Ribonucleoprotein</keyword>
<dbReference type="Pfam" id="PF00564">
    <property type="entry name" value="PB1"/>
    <property type="match status" value="1"/>
</dbReference>
<evidence type="ECO:0000259" key="8">
    <source>
        <dbReference type="PROSITE" id="PS51371"/>
    </source>
</evidence>
<dbReference type="PANTHER" id="PTHR48108">
    <property type="entry name" value="CBS DOMAIN-CONTAINING PROTEIN CBSX2, CHLOROPLASTIC"/>
    <property type="match status" value="1"/>
</dbReference>
<dbReference type="Pfam" id="PF00571">
    <property type="entry name" value="CBS"/>
    <property type="match status" value="4"/>
</dbReference>
<dbReference type="InterPro" id="IPR000892">
    <property type="entry name" value="Ribosomal_eS26"/>
</dbReference>
<feature type="compositionally biased region" description="Basic and acidic residues" evidence="6">
    <location>
        <begin position="412"/>
        <end position="424"/>
    </location>
</feature>
<dbReference type="SMART" id="SM00666">
    <property type="entry name" value="PB1"/>
    <property type="match status" value="1"/>
</dbReference>
<comment type="similarity">
    <text evidence="1">Belongs to the eukaryotic ribosomal protein eS26 family.</text>
</comment>
<keyword evidence="7" id="KW-0812">Transmembrane</keyword>
<evidence type="ECO:0000259" key="9">
    <source>
        <dbReference type="PROSITE" id="PS51745"/>
    </source>
</evidence>
<feature type="region of interest" description="Disordered" evidence="6">
    <location>
        <begin position="1"/>
        <end position="89"/>
    </location>
</feature>
<evidence type="ECO:0000313" key="10">
    <source>
        <dbReference type="EMBL" id="KAL1800359.1"/>
    </source>
</evidence>
<dbReference type="PROSITE" id="PS00733">
    <property type="entry name" value="RIBOSOMAL_S26E"/>
    <property type="match status" value="1"/>
</dbReference>
<feature type="compositionally biased region" description="Basic residues" evidence="6">
    <location>
        <begin position="70"/>
        <end position="81"/>
    </location>
</feature>
<keyword evidence="11" id="KW-1185">Reference proteome</keyword>
<name>A0ABR3UXG9_9PLEO</name>
<dbReference type="InterPro" id="IPR000270">
    <property type="entry name" value="PB1_dom"/>
</dbReference>
<evidence type="ECO:0000256" key="7">
    <source>
        <dbReference type="SAM" id="Phobius"/>
    </source>
</evidence>
<evidence type="ECO:0000256" key="6">
    <source>
        <dbReference type="SAM" id="MobiDB-lite"/>
    </source>
</evidence>
<evidence type="ECO:0000313" key="11">
    <source>
        <dbReference type="Proteomes" id="UP001578633"/>
    </source>
</evidence>
<evidence type="ECO:0000256" key="1">
    <source>
        <dbReference type="ARBA" id="ARBA00008596"/>
    </source>
</evidence>
<organism evidence="10 11">
    <name type="scientific">Alternaria dauci</name>
    <dbReference type="NCBI Taxonomy" id="48095"/>
    <lineage>
        <taxon>Eukaryota</taxon>
        <taxon>Fungi</taxon>
        <taxon>Dikarya</taxon>
        <taxon>Ascomycota</taxon>
        <taxon>Pezizomycotina</taxon>
        <taxon>Dothideomycetes</taxon>
        <taxon>Pleosporomycetidae</taxon>
        <taxon>Pleosporales</taxon>
        <taxon>Pleosporineae</taxon>
        <taxon>Pleosporaceae</taxon>
        <taxon>Alternaria</taxon>
        <taxon>Alternaria sect. Porri</taxon>
    </lineage>
</organism>
<dbReference type="InterPro" id="IPR051462">
    <property type="entry name" value="CBS_domain-containing"/>
</dbReference>
<dbReference type="Pfam" id="PF01283">
    <property type="entry name" value="Ribosomal_S26e"/>
    <property type="match status" value="1"/>
</dbReference>
<dbReference type="PANTHER" id="PTHR48108:SF26">
    <property type="entry name" value="CBS DOMAIN-CONTAINING PROTEIN DDB_G0289609"/>
    <property type="match status" value="1"/>
</dbReference>
<dbReference type="SUPFAM" id="SSF54277">
    <property type="entry name" value="CAD &amp; PB1 domains"/>
    <property type="match status" value="1"/>
</dbReference>
<dbReference type="SMART" id="SM00116">
    <property type="entry name" value="CBS"/>
    <property type="match status" value="3"/>
</dbReference>
<dbReference type="Proteomes" id="UP001578633">
    <property type="component" value="Chromosome 1"/>
</dbReference>
<proteinExistence type="inferred from homology"/>
<keyword evidence="5" id="KW-0129">CBS domain</keyword>
<sequence>MRGTPKPSNRNQPQQFPHSPSGIPRPALETHASHVAQSEAGGTSLSASRAKMSKRDDAIRRKIESDLNKKKNPSGRVRPSKKAPPGTVLALKPSPALQIKPNTSVAEAAQLMAAKREDCVLVTDHDERIAGIFTAKDLAFRVVGAGIKARDVTIEEIMTKNPLCAKTDTSATDALDLMNHDISGILDITKCFYDAMEKLERAYSSSRKLYDALEGVQAEMGSSQPQQIIQYVEAIRQKMSGPTLESVLTGLPPTTVSVRTSVKEAAALMKENHTTAVLVQDNGSITGIFTSKDVVLRVIAAGLDPMTCSVVRVMTPHPDFAPMDMSIQSALRKMHDGHYLNLPVMSDSGEIVGMVDVLKLTYATLDQINNISTTDSEGPAWNKFWLSLDNETESMMSGEGGSRVHDHRSYISHHDRPGLMDRGDSVLPNESASHHGDSPDPSAVASIPPSHMEDIPFPFKFKAPSGRVHRLQVVVSAGIEELIHNVANKLGSEVEAIGGIPSFEDGKVSRAGFALSYLDNEGDTISITTNDDLVEAVSLSRMAHREKVDLFVHHPDKAPMSAEVNPQPALPKPVTPPESTLRERKQFFDEDEEKPRSRGRNQPVPLSQQPEIIAGVPNDLLLPGAIGVLAVVIVGVFVLGRASRFTCHIFKSAATMVKKRASNGRNKKGRGHVKPIRCSNCSRCTPKDKAIKRFTIRNMVESAAIRDISDASVFPEYTVPKMYLKLQYCVSCAIHGKIVRVRSREGRRNRAPPPRVRYNKDGKKINPNQAAAKTTTA</sequence>
<dbReference type="RefSeq" id="XP_069310943.1">
    <property type="nucleotide sequence ID" value="XM_069448026.1"/>
</dbReference>
<dbReference type="GeneID" id="96081023"/>
<keyword evidence="7" id="KW-1133">Transmembrane helix</keyword>
<comment type="caution">
    <text evidence="10">The sequence shown here is derived from an EMBL/GenBank/DDBJ whole genome shotgun (WGS) entry which is preliminary data.</text>
</comment>
<dbReference type="InterPro" id="IPR046342">
    <property type="entry name" value="CBS_dom_sf"/>
</dbReference>
<feature type="transmembrane region" description="Helical" evidence="7">
    <location>
        <begin position="620"/>
        <end position="640"/>
    </location>
</feature>
<evidence type="ECO:0000256" key="4">
    <source>
        <dbReference type="ARBA" id="ARBA00023274"/>
    </source>
</evidence>
<protein>
    <submittedName>
        <fullName evidence="10">Uncharacterized protein</fullName>
    </submittedName>
</protein>
<feature type="domain" description="CBS" evidence="8">
    <location>
        <begin position="248"/>
        <end position="305"/>
    </location>
</feature>
<dbReference type="InterPro" id="IPR000644">
    <property type="entry name" value="CBS_dom"/>
</dbReference>
<feature type="compositionally biased region" description="Polar residues" evidence="6">
    <location>
        <begin position="766"/>
        <end position="777"/>
    </location>
</feature>
<dbReference type="InterPro" id="IPR053793">
    <property type="entry name" value="PB1-like"/>
</dbReference>
<evidence type="ECO:0000256" key="5">
    <source>
        <dbReference type="PROSITE-ProRule" id="PRU00703"/>
    </source>
</evidence>
<dbReference type="Gene3D" id="3.10.580.10">
    <property type="entry name" value="CBS-domain"/>
    <property type="match status" value="2"/>
</dbReference>
<feature type="region of interest" description="Disordered" evidence="6">
    <location>
        <begin position="412"/>
        <end position="449"/>
    </location>
</feature>
<dbReference type="InterPro" id="IPR038551">
    <property type="entry name" value="Ribosomal_eS26_sf"/>
</dbReference>
<feature type="compositionally biased region" description="Polar residues" evidence="6">
    <location>
        <begin position="1"/>
        <end position="18"/>
    </location>
</feature>
<dbReference type="CDD" id="cd17782">
    <property type="entry name" value="CBS_pair_MUG70_2"/>
    <property type="match status" value="1"/>
</dbReference>
<keyword evidence="2" id="KW-0677">Repeat</keyword>
<dbReference type="PROSITE" id="PS51371">
    <property type="entry name" value="CBS"/>
    <property type="match status" value="3"/>
</dbReference>
<dbReference type="Gene3D" id="3.30.1740.20">
    <property type="entry name" value="Ribosomal protein S26e"/>
    <property type="match status" value="1"/>
</dbReference>
<keyword evidence="3" id="KW-0689">Ribosomal protein</keyword>
<feature type="domain" description="CBS" evidence="8">
    <location>
        <begin position="314"/>
        <end position="371"/>
    </location>
</feature>
<dbReference type="PROSITE" id="PS51745">
    <property type="entry name" value="PB1"/>
    <property type="match status" value="1"/>
</dbReference>
<dbReference type="InterPro" id="IPR047864">
    <property type="entry name" value="Ribosomal_eS26_CS"/>
</dbReference>
<feature type="domain" description="CBS" evidence="8">
    <location>
        <begin position="91"/>
        <end position="152"/>
    </location>
</feature>
<feature type="compositionally biased region" description="Basic and acidic residues" evidence="6">
    <location>
        <begin position="53"/>
        <end position="69"/>
    </location>
</feature>
<evidence type="ECO:0000256" key="3">
    <source>
        <dbReference type="ARBA" id="ARBA00022980"/>
    </source>
</evidence>
<accession>A0ABR3UXG9</accession>
<gene>
    <name evidence="10" type="ORF">ACET3X_000701</name>
</gene>
<feature type="domain" description="PB1" evidence="9">
    <location>
        <begin position="454"/>
        <end position="555"/>
    </location>
</feature>